<dbReference type="Pfam" id="PF00071">
    <property type="entry name" value="Ras"/>
    <property type="match status" value="1"/>
</dbReference>
<dbReference type="GO" id="GO:0005525">
    <property type="term" value="F:GTP binding"/>
    <property type="evidence" value="ECO:0007669"/>
    <property type="project" value="UniProtKB-KW"/>
</dbReference>
<accession>A0A8S1RQC9</accession>
<evidence type="ECO:0000256" key="1">
    <source>
        <dbReference type="ARBA" id="ARBA00022741"/>
    </source>
</evidence>
<name>A0A8S1RQC9_9CILI</name>
<comment type="caution">
    <text evidence="3">The sequence shown here is derived from an EMBL/GenBank/DDBJ whole genome shotgun (WGS) entry which is preliminary data.</text>
</comment>
<gene>
    <name evidence="3" type="ORF">PSON_ATCC_30995.1.T2830007</name>
</gene>
<dbReference type="GO" id="GO:0007264">
    <property type="term" value="P:small GTPase-mediated signal transduction"/>
    <property type="evidence" value="ECO:0007669"/>
    <property type="project" value="InterPro"/>
</dbReference>
<keyword evidence="4" id="KW-1185">Reference proteome</keyword>
<dbReference type="SMART" id="SM00174">
    <property type="entry name" value="RHO"/>
    <property type="match status" value="1"/>
</dbReference>
<dbReference type="EMBL" id="CAJJDN010000283">
    <property type="protein sequence ID" value="CAD8130378.1"/>
    <property type="molecule type" value="Genomic_DNA"/>
</dbReference>
<proteinExistence type="predicted"/>
<sequence>MIQQLSFLLLAMLQQNKPENMPQVFDNFTLKMNVGNTTVNLSLSDGAGGEKFIRLRSLNYLNKDIILLLFSWYPETNEGDNYQIPKIIVGTDIKSTDERNNQHNIELFQGSTKSLRIQSEIF</sequence>
<evidence type="ECO:0000313" key="4">
    <source>
        <dbReference type="Proteomes" id="UP000692954"/>
    </source>
</evidence>
<keyword evidence="1" id="KW-0547">Nucleotide-binding</keyword>
<evidence type="ECO:0000256" key="2">
    <source>
        <dbReference type="ARBA" id="ARBA00023134"/>
    </source>
</evidence>
<keyword evidence="2" id="KW-0342">GTP-binding</keyword>
<dbReference type="InterPro" id="IPR001806">
    <property type="entry name" value="Small_GTPase"/>
</dbReference>
<organism evidence="3 4">
    <name type="scientific">Paramecium sonneborni</name>
    <dbReference type="NCBI Taxonomy" id="65129"/>
    <lineage>
        <taxon>Eukaryota</taxon>
        <taxon>Sar</taxon>
        <taxon>Alveolata</taxon>
        <taxon>Ciliophora</taxon>
        <taxon>Intramacronucleata</taxon>
        <taxon>Oligohymenophorea</taxon>
        <taxon>Peniculida</taxon>
        <taxon>Parameciidae</taxon>
        <taxon>Paramecium</taxon>
    </lineage>
</organism>
<evidence type="ECO:0000313" key="3">
    <source>
        <dbReference type="EMBL" id="CAD8130378.1"/>
    </source>
</evidence>
<dbReference type="InterPro" id="IPR003578">
    <property type="entry name" value="Small_GTPase_Rho"/>
</dbReference>
<dbReference type="GO" id="GO:0003924">
    <property type="term" value="F:GTPase activity"/>
    <property type="evidence" value="ECO:0007669"/>
    <property type="project" value="InterPro"/>
</dbReference>
<reference evidence="3" key="1">
    <citation type="submission" date="2021-01" db="EMBL/GenBank/DDBJ databases">
        <authorList>
            <consortium name="Genoscope - CEA"/>
            <person name="William W."/>
        </authorList>
    </citation>
    <scope>NUCLEOTIDE SEQUENCE</scope>
</reference>
<dbReference type="AlphaFoldDB" id="A0A8S1RQC9"/>
<dbReference type="Proteomes" id="UP000692954">
    <property type="component" value="Unassembled WGS sequence"/>
</dbReference>
<dbReference type="PANTHER" id="PTHR24072">
    <property type="entry name" value="RHO FAMILY GTPASE"/>
    <property type="match status" value="1"/>
</dbReference>
<protein>
    <submittedName>
        <fullName evidence="3">Uncharacterized protein</fullName>
    </submittedName>
</protein>